<keyword evidence="2" id="KW-0067">ATP-binding</keyword>
<sequence length="145" mass="16055">MAVIDRKENIYKLSQGEYVSPERVEGVYGQSPFVGQVFVHDDSFKNYVVGIVVPDPEFVAAWAEKQGLRGEEASLEKLCAPGNWTLVSVIQEDLRQLALAAKLLPFGRAHKLRQSSLRRRMGWLRPHSSPSASNSSSISATPSTK</sequence>
<comment type="caution">
    <text evidence="4">The sequence shown here is derived from an EMBL/GenBank/DDBJ whole genome shotgun (WGS) entry which is preliminary data.</text>
</comment>
<evidence type="ECO:0000256" key="1">
    <source>
        <dbReference type="ARBA" id="ARBA00022741"/>
    </source>
</evidence>
<gene>
    <name evidence="4" type="ORF">P3T76_015133</name>
</gene>
<dbReference type="GO" id="GO:0016020">
    <property type="term" value="C:membrane"/>
    <property type="evidence" value="ECO:0007669"/>
    <property type="project" value="TreeGrafter"/>
</dbReference>
<evidence type="ECO:0000256" key="3">
    <source>
        <dbReference type="SAM" id="MobiDB-lite"/>
    </source>
</evidence>
<feature type="compositionally biased region" description="Low complexity" evidence="3">
    <location>
        <begin position="128"/>
        <end position="145"/>
    </location>
</feature>
<keyword evidence="4" id="KW-0436">Ligase</keyword>
<evidence type="ECO:0000313" key="4">
    <source>
        <dbReference type="EMBL" id="KAK1929381.1"/>
    </source>
</evidence>
<organism evidence="4 5">
    <name type="scientific">Phytophthora citrophthora</name>
    <dbReference type="NCBI Taxonomy" id="4793"/>
    <lineage>
        <taxon>Eukaryota</taxon>
        <taxon>Sar</taxon>
        <taxon>Stramenopiles</taxon>
        <taxon>Oomycota</taxon>
        <taxon>Peronosporomycetes</taxon>
        <taxon>Peronosporales</taxon>
        <taxon>Peronosporaceae</taxon>
        <taxon>Phytophthora</taxon>
    </lineage>
</organism>
<protein>
    <submittedName>
        <fullName evidence="4">Long-chain-fatty-acid--CoA ligase 6</fullName>
    </submittedName>
</protein>
<evidence type="ECO:0000313" key="5">
    <source>
        <dbReference type="Proteomes" id="UP001259832"/>
    </source>
</evidence>
<reference evidence="4" key="1">
    <citation type="submission" date="2023-08" db="EMBL/GenBank/DDBJ databases">
        <title>Reference Genome Resource for the Citrus Pathogen Phytophthora citrophthora.</title>
        <authorList>
            <person name="Moller H."/>
            <person name="Coetzee B."/>
            <person name="Rose L.J."/>
            <person name="Van Niekerk J.M."/>
        </authorList>
    </citation>
    <scope>NUCLEOTIDE SEQUENCE</scope>
    <source>
        <strain evidence="4">STE-U-9442</strain>
    </source>
</reference>
<dbReference type="GO" id="GO:0004467">
    <property type="term" value="F:long-chain fatty acid-CoA ligase activity"/>
    <property type="evidence" value="ECO:0007669"/>
    <property type="project" value="TreeGrafter"/>
</dbReference>
<evidence type="ECO:0000256" key="2">
    <source>
        <dbReference type="ARBA" id="ARBA00022840"/>
    </source>
</evidence>
<dbReference type="SUPFAM" id="SSF56801">
    <property type="entry name" value="Acetyl-CoA synthetase-like"/>
    <property type="match status" value="1"/>
</dbReference>
<proteinExistence type="predicted"/>
<dbReference type="PANTHER" id="PTHR43272">
    <property type="entry name" value="LONG-CHAIN-FATTY-ACID--COA LIGASE"/>
    <property type="match status" value="1"/>
</dbReference>
<dbReference type="GO" id="GO:0005524">
    <property type="term" value="F:ATP binding"/>
    <property type="evidence" value="ECO:0007669"/>
    <property type="project" value="UniProtKB-KW"/>
</dbReference>
<dbReference type="AlphaFoldDB" id="A0AAD9G059"/>
<keyword evidence="5" id="KW-1185">Reference proteome</keyword>
<accession>A0AAD9G059</accession>
<dbReference type="GO" id="GO:0005783">
    <property type="term" value="C:endoplasmic reticulum"/>
    <property type="evidence" value="ECO:0007669"/>
    <property type="project" value="TreeGrafter"/>
</dbReference>
<dbReference type="Proteomes" id="UP001259832">
    <property type="component" value="Unassembled WGS sequence"/>
</dbReference>
<name>A0AAD9G059_9STRA</name>
<feature type="region of interest" description="Disordered" evidence="3">
    <location>
        <begin position="123"/>
        <end position="145"/>
    </location>
</feature>
<dbReference type="PANTHER" id="PTHR43272:SF33">
    <property type="entry name" value="AMP-BINDING DOMAIN-CONTAINING PROTEIN-RELATED"/>
    <property type="match status" value="1"/>
</dbReference>
<keyword evidence="1" id="KW-0547">Nucleotide-binding</keyword>
<dbReference type="EMBL" id="JASMQC010000049">
    <property type="protein sequence ID" value="KAK1929381.1"/>
    <property type="molecule type" value="Genomic_DNA"/>
</dbReference>